<dbReference type="InParanoid" id="A0A6I8U1B4"/>
<gene>
    <name evidence="2" type="primary">110679694</name>
</gene>
<proteinExistence type="predicted"/>
<dbReference type="OrthoDB" id="10625415at2759"/>
<protein>
    <submittedName>
        <fullName evidence="2">Uncharacterized protein</fullName>
    </submittedName>
</protein>
<evidence type="ECO:0000256" key="1">
    <source>
        <dbReference type="SAM" id="MobiDB-lite"/>
    </source>
</evidence>
<evidence type="ECO:0000313" key="2">
    <source>
        <dbReference type="EnsemblMetazoa" id="AAEL020598-PA"/>
    </source>
</evidence>
<evidence type="ECO:0000313" key="3">
    <source>
        <dbReference type="Proteomes" id="UP000008820"/>
    </source>
</evidence>
<feature type="region of interest" description="Disordered" evidence="1">
    <location>
        <begin position="226"/>
        <end position="271"/>
    </location>
</feature>
<dbReference type="EnsemblMetazoa" id="AAEL020598-RA">
    <property type="protein sequence ID" value="AAEL020598-PA"/>
    <property type="gene ID" value="AAEL020598"/>
</dbReference>
<organism evidence="2 3">
    <name type="scientific">Aedes aegypti</name>
    <name type="common">Yellowfever mosquito</name>
    <name type="synonym">Culex aegypti</name>
    <dbReference type="NCBI Taxonomy" id="7159"/>
    <lineage>
        <taxon>Eukaryota</taxon>
        <taxon>Metazoa</taxon>
        <taxon>Ecdysozoa</taxon>
        <taxon>Arthropoda</taxon>
        <taxon>Hexapoda</taxon>
        <taxon>Insecta</taxon>
        <taxon>Pterygota</taxon>
        <taxon>Neoptera</taxon>
        <taxon>Endopterygota</taxon>
        <taxon>Diptera</taxon>
        <taxon>Nematocera</taxon>
        <taxon>Culicoidea</taxon>
        <taxon>Culicidae</taxon>
        <taxon>Culicinae</taxon>
        <taxon>Aedini</taxon>
        <taxon>Aedes</taxon>
        <taxon>Stegomyia</taxon>
    </lineage>
</organism>
<keyword evidence="3" id="KW-1185">Reference proteome</keyword>
<accession>A0A6I8U1B4</accession>
<dbReference type="AlphaFoldDB" id="A0A6I8U1B4"/>
<reference evidence="2" key="2">
    <citation type="submission" date="2020-05" db="UniProtKB">
        <authorList>
            <consortium name="EnsemblMetazoa"/>
        </authorList>
    </citation>
    <scope>IDENTIFICATION</scope>
    <source>
        <strain evidence="2">LVP_AGWG</strain>
    </source>
</reference>
<sequence>MGEHFFRNIQKDVGIVLPHLKNILELEGLAGNEALGKLDNEDILAMQAQMRFRVERVRRIVANDPSKSLEDYYGDYVGQPELFSFTAGDLRVLQTLAVAVGKNGLQKYLAAEISRTVHDQNQSNYQPQPVADEHSALVSRLLGHFKQCMKNDQEWQEASRFISSITTKFEIGSGGKIVGLITCPACKKKGKPKNIKIVKEATRSWPLFNIVRHFNTNLRSSTVSINAANKQKRTHESSSIMPAKLSRSNNSTVGPIAADANYSEPSPGRYDQEASFEMPNIDNVNEEGGSNIEEECLFNSSKFLGGDPDKNMIDNDNVSDRVDEISQPDSFLVHLKSSMHHRLMGSNLHARRYTEVEKDIMTYEYLTAGNSFFEYTSSNTTTMCKKNNSTPFSKIYD</sequence>
<dbReference type="Proteomes" id="UP000008820">
    <property type="component" value="Chromosome 3"/>
</dbReference>
<reference evidence="2 3" key="1">
    <citation type="submission" date="2017-06" db="EMBL/GenBank/DDBJ databases">
        <title>Aedes aegypti genome working group (AGWG) sequencing and assembly.</title>
        <authorList>
            <consortium name="Aedes aegypti Genome Working Group (AGWG)"/>
            <person name="Matthews B.J."/>
        </authorList>
    </citation>
    <scope>NUCLEOTIDE SEQUENCE [LARGE SCALE GENOMIC DNA]</scope>
    <source>
        <strain evidence="2 3">LVP_AGWG</strain>
    </source>
</reference>
<name>A0A6I8U1B4_AEDAE</name>